<dbReference type="PANTHER" id="PTHR46279">
    <property type="entry name" value="RING/U-BOX SUPERFAMILY PROTEIN"/>
    <property type="match status" value="1"/>
</dbReference>
<reference evidence="19 20" key="1">
    <citation type="submission" date="2024-04" db="EMBL/GenBank/DDBJ databases">
        <title>The reference genome of an endangered Asteraceae, Deinandra increscens subsp. villosa, native to the Central Coast of California.</title>
        <authorList>
            <person name="Guilliams M."/>
            <person name="Hasenstab-Lehman K."/>
            <person name="Meyer R."/>
            <person name="Mcevoy S."/>
        </authorList>
    </citation>
    <scope>NUCLEOTIDE SEQUENCE [LARGE SCALE GENOMIC DNA]</scope>
    <source>
        <tissue evidence="19">Leaf</tissue>
    </source>
</reference>
<evidence type="ECO:0000256" key="1">
    <source>
        <dbReference type="ARBA" id="ARBA00000900"/>
    </source>
</evidence>
<dbReference type="CDD" id="cd16461">
    <property type="entry name" value="RING-H2_EL5-like"/>
    <property type="match status" value="1"/>
</dbReference>
<dbReference type="SMART" id="SM00184">
    <property type="entry name" value="RING"/>
    <property type="match status" value="1"/>
</dbReference>
<evidence type="ECO:0000256" key="6">
    <source>
        <dbReference type="ARBA" id="ARBA00022692"/>
    </source>
</evidence>
<evidence type="ECO:0000256" key="4">
    <source>
        <dbReference type="ARBA" id="ARBA00012483"/>
    </source>
</evidence>
<keyword evidence="13 16" id="KW-0472">Membrane</keyword>
<keyword evidence="9 15" id="KW-0863">Zinc-finger</keyword>
<evidence type="ECO:0000313" key="19">
    <source>
        <dbReference type="EMBL" id="KAK9065163.1"/>
    </source>
</evidence>
<keyword evidence="12 16" id="KW-1133">Transmembrane helix</keyword>
<dbReference type="GO" id="GO:0061630">
    <property type="term" value="F:ubiquitin protein ligase activity"/>
    <property type="evidence" value="ECO:0007669"/>
    <property type="project" value="UniProtKB-EC"/>
</dbReference>
<protein>
    <recommendedName>
        <fullName evidence="4">RING-type E3 ubiquitin transferase</fullName>
        <ecNumber evidence="4">2.3.2.27</ecNumber>
    </recommendedName>
</protein>
<dbReference type="InterPro" id="IPR025287">
    <property type="entry name" value="WAK_GUB"/>
</dbReference>
<evidence type="ECO:0000256" key="13">
    <source>
        <dbReference type="ARBA" id="ARBA00023136"/>
    </source>
</evidence>
<organism evidence="19 20">
    <name type="scientific">Deinandra increscens subsp. villosa</name>
    <dbReference type="NCBI Taxonomy" id="3103831"/>
    <lineage>
        <taxon>Eukaryota</taxon>
        <taxon>Viridiplantae</taxon>
        <taxon>Streptophyta</taxon>
        <taxon>Embryophyta</taxon>
        <taxon>Tracheophyta</taxon>
        <taxon>Spermatophyta</taxon>
        <taxon>Magnoliopsida</taxon>
        <taxon>eudicotyledons</taxon>
        <taxon>Gunneridae</taxon>
        <taxon>Pentapetalae</taxon>
        <taxon>asterids</taxon>
        <taxon>campanulids</taxon>
        <taxon>Asterales</taxon>
        <taxon>Asteraceae</taxon>
        <taxon>Asteroideae</taxon>
        <taxon>Heliantheae alliance</taxon>
        <taxon>Madieae</taxon>
        <taxon>Madiinae</taxon>
        <taxon>Deinandra</taxon>
    </lineage>
</organism>
<dbReference type="AlphaFoldDB" id="A0AAP0D2F6"/>
<name>A0AAP0D2F6_9ASTR</name>
<evidence type="ECO:0000256" key="3">
    <source>
        <dbReference type="ARBA" id="ARBA00004906"/>
    </source>
</evidence>
<dbReference type="EC" id="2.3.2.27" evidence="4"/>
<dbReference type="Pfam" id="PF13639">
    <property type="entry name" value="zf-RING_2"/>
    <property type="match status" value="1"/>
</dbReference>
<evidence type="ECO:0000256" key="11">
    <source>
        <dbReference type="ARBA" id="ARBA00022833"/>
    </source>
</evidence>
<evidence type="ECO:0000256" key="12">
    <source>
        <dbReference type="ARBA" id="ARBA00022989"/>
    </source>
</evidence>
<evidence type="ECO:0000313" key="20">
    <source>
        <dbReference type="Proteomes" id="UP001408789"/>
    </source>
</evidence>
<evidence type="ECO:0000256" key="15">
    <source>
        <dbReference type="PROSITE-ProRule" id="PRU00175"/>
    </source>
</evidence>
<comment type="similarity">
    <text evidence="14">Belongs to the RING-type zinc finger family. ATL subfamily.</text>
</comment>
<dbReference type="Pfam" id="PF13947">
    <property type="entry name" value="GUB_WAK_bind"/>
    <property type="match status" value="1"/>
</dbReference>
<evidence type="ECO:0000256" key="10">
    <source>
        <dbReference type="ARBA" id="ARBA00022786"/>
    </source>
</evidence>
<keyword evidence="7" id="KW-0479">Metal-binding</keyword>
<dbReference type="Proteomes" id="UP001408789">
    <property type="component" value="Unassembled WGS sequence"/>
</dbReference>
<dbReference type="GO" id="GO:0016020">
    <property type="term" value="C:membrane"/>
    <property type="evidence" value="ECO:0007669"/>
    <property type="project" value="UniProtKB-SubCell"/>
</dbReference>
<evidence type="ECO:0000256" key="2">
    <source>
        <dbReference type="ARBA" id="ARBA00004167"/>
    </source>
</evidence>
<keyword evidence="11" id="KW-0862">Zinc</keyword>
<dbReference type="EMBL" id="JBCNJP010000017">
    <property type="protein sequence ID" value="KAK9065163.1"/>
    <property type="molecule type" value="Genomic_DNA"/>
</dbReference>
<keyword evidence="6 16" id="KW-0812">Transmembrane</keyword>
<dbReference type="SUPFAM" id="SSF57850">
    <property type="entry name" value="RING/U-box"/>
    <property type="match status" value="1"/>
</dbReference>
<sequence>MEKERHILRLIFFFSCCCFLLRCTSAAAADDNCQPAACRPTEPTIRFPFRIIDQQPSRCGFPGFNLSCDELNRTIIRLSPSSSYIVNRIDYLSQAIYIDSDFCRLNEINSFNVANTPFDFSSQRSYTFYNCSLRDLGIMYPAVQFACLSSANHSVFAGQTEFFRPGYMPSNCQVLNTLEVPVRLNGDIRSELELRWLIPSCRSCEMEGKACGMKYDNGQAAGCLGSSPGSSNGAKYGLGLGIGVPTSIGLIGLIYYVASRARDHNETHHQGTDFLSVVIIPQPPSRTGLDRSTIESYQKAIFEESSRLPNDDSTCAICLSDYKPKESLRTIPECNHYFHVDCIDEWLKLNTTCPVCRNSPESSSLIISRSAMSTTSIDTS</sequence>
<comment type="pathway">
    <text evidence="3">Protein modification; protein ubiquitination.</text>
</comment>
<evidence type="ECO:0000256" key="5">
    <source>
        <dbReference type="ARBA" id="ARBA00022679"/>
    </source>
</evidence>
<comment type="catalytic activity">
    <reaction evidence="1">
        <text>S-ubiquitinyl-[E2 ubiquitin-conjugating enzyme]-L-cysteine + [acceptor protein]-L-lysine = [E2 ubiquitin-conjugating enzyme]-L-cysteine + N(6)-ubiquitinyl-[acceptor protein]-L-lysine.</text>
        <dbReference type="EC" id="2.3.2.27"/>
    </reaction>
</comment>
<evidence type="ECO:0000256" key="8">
    <source>
        <dbReference type="ARBA" id="ARBA00022729"/>
    </source>
</evidence>
<keyword evidence="20" id="KW-1185">Reference proteome</keyword>
<keyword evidence="8 17" id="KW-0732">Signal</keyword>
<dbReference type="InterPro" id="IPR046948">
    <property type="entry name" value="ATL20-22-like"/>
</dbReference>
<gene>
    <name evidence="19" type="ORF">SSX86_016546</name>
</gene>
<proteinExistence type="inferred from homology"/>
<feature type="signal peptide" evidence="17">
    <location>
        <begin position="1"/>
        <end position="28"/>
    </location>
</feature>
<evidence type="ECO:0000256" key="17">
    <source>
        <dbReference type="SAM" id="SignalP"/>
    </source>
</evidence>
<feature type="transmembrane region" description="Helical" evidence="16">
    <location>
        <begin position="236"/>
        <end position="258"/>
    </location>
</feature>
<keyword evidence="10" id="KW-0833">Ubl conjugation pathway</keyword>
<comment type="subcellular location">
    <subcellularLocation>
        <location evidence="2">Membrane</location>
        <topology evidence="2">Single-pass membrane protein</topology>
    </subcellularLocation>
</comment>
<evidence type="ECO:0000256" key="14">
    <source>
        <dbReference type="ARBA" id="ARBA00024209"/>
    </source>
</evidence>
<accession>A0AAP0D2F6</accession>
<feature type="domain" description="RING-type" evidence="18">
    <location>
        <begin position="315"/>
        <end position="357"/>
    </location>
</feature>
<evidence type="ECO:0000256" key="16">
    <source>
        <dbReference type="SAM" id="Phobius"/>
    </source>
</evidence>
<dbReference type="PROSITE" id="PS50089">
    <property type="entry name" value="ZF_RING_2"/>
    <property type="match status" value="1"/>
</dbReference>
<keyword evidence="5" id="KW-0808">Transferase</keyword>
<comment type="caution">
    <text evidence="19">The sequence shown here is derived from an EMBL/GenBank/DDBJ whole genome shotgun (WGS) entry which is preliminary data.</text>
</comment>
<dbReference type="InterPro" id="IPR001841">
    <property type="entry name" value="Znf_RING"/>
</dbReference>
<evidence type="ECO:0000256" key="9">
    <source>
        <dbReference type="ARBA" id="ARBA00022771"/>
    </source>
</evidence>
<dbReference type="InterPro" id="IPR013083">
    <property type="entry name" value="Znf_RING/FYVE/PHD"/>
</dbReference>
<evidence type="ECO:0000256" key="7">
    <source>
        <dbReference type="ARBA" id="ARBA00022723"/>
    </source>
</evidence>
<dbReference type="PANTHER" id="PTHR46279:SF20">
    <property type="entry name" value="ZINC FINGER, RING_FYVE_PHD-TYPE-RELATED"/>
    <property type="match status" value="1"/>
</dbReference>
<dbReference type="Gene3D" id="3.30.40.10">
    <property type="entry name" value="Zinc/RING finger domain, C3HC4 (zinc finger)"/>
    <property type="match status" value="1"/>
</dbReference>
<evidence type="ECO:0000259" key="18">
    <source>
        <dbReference type="PROSITE" id="PS50089"/>
    </source>
</evidence>
<feature type="chain" id="PRO_5042923370" description="RING-type E3 ubiquitin transferase" evidence="17">
    <location>
        <begin position="29"/>
        <end position="380"/>
    </location>
</feature>
<dbReference type="GO" id="GO:0030247">
    <property type="term" value="F:polysaccharide binding"/>
    <property type="evidence" value="ECO:0007669"/>
    <property type="project" value="InterPro"/>
</dbReference>
<dbReference type="GO" id="GO:0008270">
    <property type="term" value="F:zinc ion binding"/>
    <property type="evidence" value="ECO:0007669"/>
    <property type="project" value="UniProtKB-KW"/>
</dbReference>